<dbReference type="InterPro" id="IPR036188">
    <property type="entry name" value="FAD/NAD-bd_sf"/>
</dbReference>
<reference evidence="3" key="1">
    <citation type="submission" date="2022-08" db="EMBL/GenBank/DDBJ databases">
        <title>Complete genome of Mycoplasma iguanae type strain 2327.</title>
        <authorList>
            <person name="Spergser J."/>
        </authorList>
    </citation>
    <scope>NUCLEOTIDE SEQUENCE</scope>
    <source>
        <strain evidence="3">2327</strain>
    </source>
</reference>
<organism evidence="3 4">
    <name type="scientific">Mycoplasma iguanae</name>
    <dbReference type="NCBI Taxonomy" id="292461"/>
    <lineage>
        <taxon>Bacteria</taxon>
        <taxon>Bacillati</taxon>
        <taxon>Mycoplasmatota</taxon>
        <taxon>Mollicutes</taxon>
        <taxon>Mycoplasmataceae</taxon>
        <taxon>Mycoplasma</taxon>
    </lineage>
</organism>
<dbReference type="Gene3D" id="3.50.50.60">
    <property type="entry name" value="FAD/NAD(P)-binding domain"/>
    <property type="match status" value="1"/>
</dbReference>
<dbReference type="NCBIfam" id="NF033460">
    <property type="entry name" value="glycerol3P_ox_II"/>
    <property type="match status" value="1"/>
</dbReference>
<accession>A0ABY5R820</accession>
<dbReference type="Proteomes" id="UP001059252">
    <property type="component" value="Chromosome"/>
</dbReference>
<dbReference type="SUPFAM" id="SSF54373">
    <property type="entry name" value="FAD-linked reductases, C-terminal domain"/>
    <property type="match status" value="1"/>
</dbReference>
<dbReference type="PANTHER" id="PTHR42720:SF1">
    <property type="entry name" value="GLYCEROL 3-PHOSPHATE OXIDASE"/>
    <property type="match status" value="1"/>
</dbReference>
<feature type="domain" description="FAD dependent oxidoreductase" evidence="2">
    <location>
        <begin position="6"/>
        <end position="361"/>
    </location>
</feature>
<dbReference type="SUPFAM" id="SSF51905">
    <property type="entry name" value="FAD/NAD(P)-binding domain"/>
    <property type="match status" value="1"/>
</dbReference>
<dbReference type="InterPro" id="IPR052745">
    <property type="entry name" value="G3P_Oxidase/Oxidoreductase"/>
</dbReference>
<evidence type="ECO:0000256" key="1">
    <source>
        <dbReference type="SAM" id="Phobius"/>
    </source>
</evidence>
<keyword evidence="1" id="KW-1133">Transmembrane helix</keyword>
<name>A0ABY5R820_9MOLU</name>
<gene>
    <name evidence="3" type="primary">glpO</name>
    <name evidence="3" type="ORF">NV226_02825</name>
</gene>
<dbReference type="InterPro" id="IPR006076">
    <property type="entry name" value="FAD-dep_OxRdtase"/>
</dbReference>
<keyword evidence="4" id="KW-1185">Reference proteome</keyword>
<dbReference type="PANTHER" id="PTHR42720">
    <property type="entry name" value="GLYCEROL-3-PHOSPHATE DEHYDROGENASE"/>
    <property type="match status" value="1"/>
</dbReference>
<protein>
    <submittedName>
        <fullName evidence="3">Type 2 glycerol-3-phosphate oxidase</fullName>
    </submittedName>
</protein>
<feature type="transmembrane region" description="Helical" evidence="1">
    <location>
        <begin position="7"/>
        <end position="24"/>
    </location>
</feature>
<dbReference type="Gene3D" id="3.30.9.10">
    <property type="entry name" value="D-Amino Acid Oxidase, subunit A, domain 2"/>
    <property type="match status" value="1"/>
</dbReference>
<sequence>MTKKTDVLIIGGGIIGCSIAWYLSKYNTKTLLVEKNPVFADETTRGNSGVIHCGFDAESHKIEASLNVKGNQIWKEEIFPHFKFSRAKVDSLVIAFNKEEEEHIEMLYKRGLTNKVPPEKMKIISQKELLQKEPNINPAASKALLCTNSYAIDPVQASLEFLEKAEKNGVEKLSNAEVTNIKFDGTKFTVFLKNKEIIETKYIINAAGHYADVMAEIAGYPDFKQTTKRGQYRILERNLKINVNNICFKVPTLHGKGVIVAPMLDGHTLVGPTAEDGVLKEETRLVTQEKYECIGKIGKEIIPNLEIEKTMMTLAGSRPIDIKTNDFVIGPAKENKQFINAAGMQSPGLSAAPAIAELIIEHLKITGLKLEK</sequence>
<dbReference type="EMBL" id="CP102734">
    <property type="protein sequence ID" value="UVD81634.1"/>
    <property type="molecule type" value="Genomic_DNA"/>
</dbReference>
<proteinExistence type="predicted"/>
<evidence type="ECO:0000259" key="2">
    <source>
        <dbReference type="Pfam" id="PF01266"/>
    </source>
</evidence>
<dbReference type="PROSITE" id="PS51257">
    <property type="entry name" value="PROKAR_LIPOPROTEIN"/>
    <property type="match status" value="1"/>
</dbReference>
<evidence type="ECO:0000313" key="4">
    <source>
        <dbReference type="Proteomes" id="UP001059252"/>
    </source>
</evidence>
<keyword evidence="1" id="KW-0472">Membrane</keyword>
<dbReference type="Pfam" id="PF01266">
    <property type="entry name" value="DAO"/>
    <property type="match status" value="1"/>
</dbReference>
<dbReference type="RefSeq" id="WP_258210808.1">
    <property type="nucleotide sequence ID" value="NZ_CP102734.1"/>
</dbReference>
<evidence type="ECO:0000313" key="3">
    <source>
        <dbReference type="EMBL" id="UVD81634.1"/>
    </source>
</evidence>
<keyword evidence="1" id="KW-0812">Transmembrane</keyword>